<feature type="transmembrane region" description="Helical" evidence="7">
    <location>
        <begin position="530"/>
        <end position="552"/>
    </location>
</feature>
<proteinExistence type="inferred from homology"/>
<feature type="transmembrane region" description="Helical" evidence="7">
    <location>
        <begin position="413"/>
        <end position="432"/>
    </location>
</feature>
<reference evidence="8 9" key="1">
    <citation type="submission" date="2015-11" db="EMBL/GenBank/DDBJ databases">
        <title>Aspergillus lentulus strain IFM 54703T.</title>
        <authorList>
            <person name="Kusuya Y."/>
            <person name="Sakai K."/>
            <person name="Kamei K."/>
            <person name="Takahashi H."/>
            <person name="Yaguchi T."/>
        </authorList>
    </citation>
    <scope>NUCLEOTIDE SEQUENCE [LARGE SCALE GENOMIC DNA]</scope>
    <source>
        <strain evidence="8 9">IFM 54703</strain>
    </source>
</reference>
<evidence type="ECO:0000256" key="5">
    <source>
        <dbReference type="ARBA" id="ARBA00023136"/>
    </source>
</evidence>
<dbReference type="InterPro" id="IPR002528">
    <property type="entry name" value="MATE_fam"/>
</dbReference>
<dbReference type="AlphaFoldDB" id="A0AAN4T6P2"/>
<feature type="transmembrane region" description="Helical" evidence="7">
    <location>
        <begin position="624"/>
        <end position="644"/>
    </location>
</feature>
<feature type="transmembrane region" description="Helical" evidence="7">
    <location>
        <begin position="558"/>
        <end position="579"/>
    </location>
</feature>
<feature type="compositionally biased region" description="Low complexity" evidence="6">
    <location>
        <begin position="142"/>
        <end position="153"/>
    </location>
</feature>
<keyword evidence="5 7" id="KW-0472">Membrane</keyword>
<comment type="subcellular location">
    <subcellularLocation>
        <location evidence="1">Membrane</location>
        <topology evidence="1">Multi-pass membrane protein</topology>
    </subcellularLocation>
</comment>
<dbReference type="GO" id="GO:1990961">
    <property type="term" value="P:xenobiotic detoxification by transmembrane export across the plasma membrane"/>
    <property type="evidence" value="ECO:0007669"/>
    <property type="project" value="InterPro"/>
</dbReference>
<dbReference type="Pfam" id="PF01554">
    <property type="entry name" value="MatE"/>
    <property type="match status" value="2"/>
</dbReference>
<dbReference type="InterPro" id="IPR045069">
    <property type="entry name" value="MATE_euk"/>
</dbReference>
<keyword evidence="4 7" id="KW-1133">Transmembrane helix</keyword>
<dbReference type="GO" id="GO:0015297">
    <property type="term" value="F:antiporter activity"/>
    <property type="evidence" value="ECO:0007669"/>
    <property type="project" value="InterPro"/>
</dbReference>
<evidence type="ECO:0000256" key="6">
    <source>
        <dbReference type="SAM" id="MobiDB-lite"/>
    </source>
</evidence>
<feature type="transmembrane region" description="Helical" evidence="7">
    <location>
        <begin position="371"/>
        <end position="393"/>
    </location>
</feature>
<keyword evidence="3 7" id="KW-0812">Transmembrane</keyword>
<dbReference type="GO" id="GO:0042910">
    <property type="term" value="F:xenobiotic transmembrane transporter activity"/>
    <property type="evidence" value="ECO:0007669"/>
    <property type="project" value="InterPro"/>
</dbReference>
<dbReference type="EMBL" id="BCLY01000001">
    <property type="protein sequence ID" value="GAQ03048.1"/>
    <property type="molecule type" value="Genomic_DNA"/>
</dbReference>
<name>A0AAN4T6P2_ASPLE</name>
<protein>
    <submittedName>
        <fullName evidence="8">Ethionine resistance-conferring protein 1</fullName>
    </submittedName>
</protein>
<organism evidence="8 9">
    <name type="scientific">Aspergillus lentulus</name>
    <dbReference type="NCBI Taxonomy" id="293939"/>
    <lineage>
        <taxon>Eukaryota</taxon>
        <taxon>Fungi</taxon>
        <taxon>Dikarya</taxon>
        <taxon>Ascomycota</taxon>
        <taxon>Pezizomycotina</taxon>
        <taxon>Eurotiomycetes</taxon>
        <taxon>Eurotiomycetidae</taxon>
        <taxon>Eurotiales</taxon>
        <taxon>Aspergillaceae</taxon>
        <taxon>Aspergillus</taxon>
        <taxon>Aspergillus subgen. Fumigati</taxon>
    </lineage>
</organism>
<evidence type="ECO:0000256" key="4">
    <source>
        <dbReference type="ARBA" id="ARBA00022989"/>
    </source>
</evidence>
<accession>A0AAN4T6P2</accession>
<gene>
    <name evidence="8" type="ORF">ALT_0369</name>
</gene>
<evidence type="ECO:0000256" key="7">
    <source>
        <dbReference type="SAM" id="Phobius"/>
    </source>
</evidence>
<dbReference type="Proteomes" id="UP000051487">
    <property type="component" value="Unassembled WGS sequence"/>
</dbReference>
<feature type="transmembrane region" description="Helical" evidence="7">
    <location>
        <begin position="600"/>
        <end position="618"/>
    </location>
</feature>
<feature type="transmembrane region" description="Helical" evidence="7">
    <location>
        <begin position="307"/>
        <end position="330"/>
    </location>
</feature>
<dbReference type="GO" id="GO:0016020">
    <property type="term" value="C:membrane"/>
    <property type="evidence" value="ECO:0007669"/>
    <property type="project" value="UniProtKB-SubCell"/>
</dbReference>
<feature type="region of interest" description="Disordered" evidence="6">
    <location>
        <begin position="124"/>
        <end position="176"/>
    </location>
</feature>
<evidence type="ECO:0000256" key="1">
    <source>
        <dbReference type="ARBA" id="ARBA00004141"/>
    </source>
</evidence>
<dbReference type="NCBIfam" id="TIGR00797">
    <property type="entry name" value="matE"/>
    <property type="match status" value="1"/>
</dbReference>
<dbReference type="PANTHER" id="PTHR11206">
    <property type="entry name" value="MULTIDRUG RESISTANCE PROTEIN"/>
    <property type="match status" value="1"/>
</dbReference>
<dbReference type="CDD" id="cd13132">
    <property type="entry name" value="MATE_eukaryotic"/>
    <property type="match status" value="1"/>
</dbReference>
<evidence type="ECO:0000256" key="2">
    <source>
        <dbReference type="ARBA" id="ARBA00010199"/>
    </source>
</evidence>
<evidence type="ECO:0000256" key="3">
    <source>
        <dbReference type="ARBA" id="ARBA00022692"/>
    </source>
</evidence>
<feature type="compositionally biased region" description="Basic and acidic residues" evidence="6">
    <location>
        <begin position="164"/>
        <end position="173"/>
    </location>
</feature>
<sequence length="663" mass="72378">MVRTQGSRSLNADEQTYYRRCMSSSPLAETAIARDLANYADNEDSITTTEDEEYSEASTVRAINSQPGTAPHSLVGSYQRPSFFTTVSHSTVVPHRGEPDCLSWRERGLAIEEERRLLTDNHVISDDDSRTNDQSGRRRRFSGLLSRSLRSNSPEPVDSLESGSRVERRERTEAVAVPTETTSLLGAGNDGSGYSLGDAEAIDRKWEEAVVAGLIHTTWKREALVISRYAAPLTVTFLLQYSLTVASIFTVGHLGKKELGAVSLASMTANITGYAVYQGLATSLDTLCSQAYGSGKRKLVGLQMQKMVFFLWSLTIPIALIWFFADMILMRIVPEKEVAKLAGLYLKVVALGAPGYACFESGKRYMQAQGLFSASLFVLLICAPFNAFMNWFLVWKVGLGFVGAPISVAITDWLMPFFLFLYVYFVAGSECWNGLTKRAFRNWGPMIQLALPGLVMVEAECLAFEVLTLASSWLGTTPLAAQSVLSTIASIAFQIPFPVSISGSTRVANLIGATLVDAAKTSAKVTMGGAVIVGLLNMIVLSSLRHYIPLLFTSDEEVIKLVAGVLPLCAAFQLFDALAANCNGIMRGIGRQEIGGYVQLFSYYAIAMPISFGTTFGLNWGLFGLWSGVAIALCLVSIIEMIFLTRADWNRAVTDALRRNAMT</sequence>
<comment type="caution">
    <text evidence="8">The sequence shown here is derived from an EMBL/GenBank/DDBJ whole genome shotgun (WGS) entry which is preliminary data.</text>
</comment>
<comment type="similarity">
    <text evidence="2">Belongs to the multi antimicrobial extrusion (MATE) (TC 2.A.66.1) family.</text>
</comment>
<evidence type="ECO:0000313" key="8">
    <source>
        <dbReference type="EMBL" id="GAQ03048.1"/>
    </source>
</evidence>
<evidence type="ECO:0000313" key="9">
    <source>
        <dbReference type="Proteomes" id="UP000051487"/>
    </source>
</evidence>